<dbReference type="SUPFAM" id="SSF56925">
    <property type="entry name" value="OMPA-like"/>
    <property type="match status" value="1"/>
</dbReference>
<feature type="chain" id="PRO_5021392460" evidence="1">
    <location>
        <begin position="21"/>
        <end position="165"/>
    </location>
</feature>
<accession>A0A507ZGN0</accession>
<comment type="caution">
    <text evidence="2">The sequence shown here is derived from an EMBL/GenBank/DDBJ whole genome shotgun (WGS) entry which is preliminary data.</text>
</comment>
<name>A0A507ZGN0_9FLAO</name>
<dbReference type="AlphaFoldDB" id="A0A507ZGN0"/>
<dbReference type="InterPro" id="IPR011250">
    <property type="entry name" value="OMP/PagP_B-barrel"/>
</dbReference>
<dbReference type="EMBL" id="VIAR01000011">
    <property type="protein sequence ID" value="TQD36309.1"/>
    <property type="molecule type" value="Genomic_DNA"/>
</dbReference>
<evidence type="ECO:0000313" key="3">
    <source>
        <dbReference type="Proteomes" id="UP000317169"/>
    </source>
</evidence>
<keyword evidence="1" id="KW-0732">Signal</keyword>
<dbReference type="RefSeq" id="WP_141422337.1">
    <property type="nucleotide sequence ID" value="NZ_VIAR01000011.1"/>
</dbReference>
<keyword evidence="3" id="KW-1185">Reference proteome</keyword>
<evidence type="ECO:0000256" key="1">
    <source>
        <dbReference type="SAM" id="SignalP"/>
    </source>
</evidence>
<reference evidence="2 3" key="1">
    <citation type="submission" date="2019-06" db="EMBL/GenBank/DDBJ databases">
        <title>Flavibacter putida gen. nov., sp. nov., a novel marine bacterium of the family Flavobacteriaceae isolated from coastal seawater.</title>
        <authorList>
            <person name="Feng X."/>
        </authorList>
    </citation>
    <scope>NUCLEOTIDE SEQUENCE [LARGE SCALE GENOMIC DNA]</scope>
    <source>
        <strain evidence="2 3">PLHSN227</strain>
    </source>
</reference>
<dbReference type="OrthoDB" id="1492374at2"/>
<proteinExistence type="predicted"/>
<evidence type="ECO:0000313" key="2">
    <source>
        <dbReference type="EMBL" id="TQD36309.1"/>
    </source>
</evidence>
<sequence length="165" mass="17783">MKKLLLIAVFATFSFATMQAQEGFKLGIHAGLPMGDIDDFTTVNLGLDAAYHWNVAESFDVGIATGYTVFLGEDFDTPLGTVEAEDLSYIPIAASARYAFSENWFGGVDLGYALSTDDEVSDSGFYYQPKVGYMTMNFDIFAFYKGISLDGASAGALGIGAAYKF</sequence>
<protein>
    <submittedName>
        <fullName evidence="2">Outer membrane beta-barrel protein</fullName>
    </submittedName>
</protein>
<gene>
    <name evidence="2" type="ORF">FKR84_10895</name>
</gene>
<dbReference type="Proteomes" id="UP000317169">
    <property type="component" value="Unassembled WGS sequence"/>
</dbReference>
<feature type="signal peptide" evidence="1">
    <location>
        <begin position="1"/>
        <end position="20"/>
    </location>
</feature>
<organism evidence="2 3">
    <name type="scientific">Haloflavibacter putidus</name>
    <dbReference type="NCBI Taxonomy" id="2576776"/>
    <lineage>
        <taxon>Bacteria</taxon>
        <taxon>Pseudomonadati</taxon>
        <taxon>Bacteroidota</taxon>
        <taxon>Flavobacteriia</taxon>
        <taxon>Flavobacteriales</taxon>
        <taxon>Flavobacteriaceae</taxon>
        <taxon>Haloflavibacter</taxon>
    </lineage>
</organism>